<proteinExistence type="predicted"/>
<dbReference type="Proteomes" id="UP000828390">
    <property type="component" value="Unassembled WGS sequence"/>
</dbReference>
<dbReference type="EMBL" id="JAIWYP010000010">
    <property type="protein sequence ID" value="KAH3752079.1"/>
    <property type="molecule type" value="Genomic_DNA"/>
</dbReference>
<name>A0A9D4I8D7_DREPO</name>
<organism evidence="2 3">
    <name type="scientific">Dreissena polymorpha</name>
    <name type="common">Zebra mussel</name>
    <name type="synonym">Mytilus polymorpha</name>
    <dbReference type="NCBI Taxonomy" id="45954"/>
    <lineage>
        <taxon>Eukaryota</taxon>
        <taxon>Metazoa</taxon>
        <taxon>Spiralia</taxon>
        <taxon>Lophotrochozoa</taxon>
        <taxon>Mollusca</taxon>
        <taxon>Bivalvia</taxon>
        <taxon>Autobranchia</taxon>
        <taxon>Heteroconchia</taxon>
        <taxon>Euheterodonta</taxon>
        <taxon>Imparidentia</taxon>
        <taxon>Neoheterodontei</taxon>
        <taxon>Myida</taxon>
        <taxon>Dreissenoidea</taxon>
        <taxon>Dreissenidae</taxon>
        <taxon>Dreissena</taxon>
    </lineage>
</organism>
<keyword evidence="1" id="KW-0812">Transmembrane</keyword>
<keyword evidence="1" id="KW-0472">Membrane</keyword>
<reference evidence="2" key="1">
    <citation type="journal article" date="2019" name="bioRxiv">
        <title>The Genome of the Zebra Mussel, Dreissena polymorpha: A Resource for Invasive Species Research.</title>
        <authorList>
            <person name="McCartney M.A."/>
            <person name="Auch B."/>
            <person name="Kono T."/>
            <person name="Mallez S."/>
            <person name="Zhang Y."/>
            <person name="Obille A."/>
            <person name="Becker A."/>
            <person name="Abrahante J.E."/>
            <person name="Garbe J."/>
            <person name="Badalamenti J.P."/>
            <person name="Herman A."/>
            <person name="Mangelson H."/>
            <person name="Liachko I."/>
            <person name="Sullivan S."/>
            <person name="Sone E.D."/>
            <person name="Koren S."/>
            <person name="Silverstein K.A.T."/>
            <person name="Beckman K.B."/>
            <person name="Gohl D.M."/>
        </authorList>
    </citation>
    <scope>NUCLEOTIDE SEQUENCE</scope>
    <source>
        <strain evidence="2">Duluth1</strain>
        <tissue evidence="2">Whole animal</tissue>
    </source>
</reference>
<sequence>MLNLAYNAISSIDAKTKDTMEQLAAGTDAHMLRIDLSNMPYISSCDDKHMETIKWIHRNLDTFITSPREENMCTLQDERLYIFQNALEKTKSYCRVQKVKRDLAISLPIVCVFLLIGLVVFLKIQGIRRRKQERQNLLSQIEVGDFSKKFVAFLSFSSDCRVGREHNLTETEFRATAEDGNESCFGVLRRSQF</sequence>
<keyword evidence="3" id="KW-1185">Reference proteome</keyword>
<accession>A0A9D4I8D7</accession>
<keyword evidence="1" id="KW-1133">Transmembrane helix</keyword>
<gene>
    <name evidence="2" type="ORF">DPMN_186689</name>
</gene>
<reference evidence="2" key="2">
    <citation type="submission" date="2020-11" db="EMBL/GenBank/DDBJ databases">
        <authorList>
            <person name="McCartney M.A."/>
            <person name="Auch B."/>
            <person name="Kono T."/>
            <person name="Mallez S."/>
            <person name="Becker A."/>
            <person name="Gohl D.M."/>
            <person name="Silverstein K.A.T."/>
            <person name="Koren S."/>
            <person name="Bechman K.B."/>
            <person name="Herman A."/>
            <person name="Abrahante J.E."/>
            <person name="Garbe J."/>
        </authorList>
    </citation>
    <scope>NUCLEOTIDE SEQUENCE</scope>
    <source>
        <strain evidence="2">Duluth1</strain>
        <tissue evidence="2">Whole animal</tissue>
    </source>
</reference>
<dbReference type="AlphaFoldDB" id="A0A9D4I8D7"/>
<protein>
    <submittedName>
        <fullName evidence="2">Uncharacterized protein</fullName>
    </submittedName>
</protein>
<evidence type="ECO:0000256" key="1">
    <source>
        <dbReference type="SAM" id="Phobius"/>
    </source>
</evidence>
<comment type="caution">
    <text evidence="2">The sequence shown here is derived from an EMBL/GenBank/DDBJ whole genome shotgun (WGS) entry which is preliminary data.</text>
</comment>
<evidence type="ECO:0000313" key="3">
    <source>
        <dbReference type="Proteomes" id="UP000828390"/>
    </source>
</evidence>
<evidence type="ECO:0000313" key="2">
    <source>
        <dbReference type="EMBL" id="KAH3752079.1"/>
    </source>
</evidence>
<feature type="transmembrane region" description="Helical" evidence="1">
    <location>
        <begin position="103"/>
        <end position="124"/>
    </location>
</feature>